<dbReference type="PROSITE" id="PS50090">
    <property type="entry name" value="MYB_LIKE"/>
    <property type="match status" value="1"/>
</dbReference>
<sequence length="195" mass="21463">LARVRKKSAAPGLKASDSKVSLTAQSASNSKWTFEMTQVLIKAVNLFPAGTQKRWEVIAAYVNQHSVGVEVTAKEAHKQAKSVSENYGAMKQETNAKAFQNFATSTKQSDATKSVTITDQIEAEAERPWTRAEQSALEAALRSNPANPCEHPAVRWQKIANVVGTRTSKECLQRYKYLAEQVCTSPILAIITHFI</sequence>
<dbReference type="SMART" id="SM00717">
    <property type="entry name" value="SANT"/>
    <property type="match status" value="2"/>
</dbReference>
<evidence type="ECO:0000259" key="1">
    <source>
        <dbReference type="PROSITE" id="PS50090"/>
    </source>
</evidence>
<dbReference type="STRING" id="102285.A0A0R3TJ47"/>
<dbReference type="Pfam" id="PF23082">
    <property type="entry name" value="Myb_DNA-binding_2"/>
    <property type="match status" value="1"/>
</dbReference>
<dbReference type="AlphaFoldDB" id="A0A0R3TJ47"/>
<dbReference type="InterPro" id="IPR044634">
    <property type="entry name" value="Zuotin/DnaJC2"/>
</dbReference>
<dbReference type="GO" id="GO:0051083">
    <property type="term" value="P:'de novo' cotranslational protein folding"/>
    <property type="evidence" value="ECO:0007669"/>
    <property type="project" value="InterPro"/>
</dbReference>
<organism evidence="2">
    <name type="scientific">Rodentolepis nana</name>
    <name type="common">Dwarf tapeworm</name>
    <name type="synonym">Hymenolepis nana</name>
    <dbReference type="NCBI Taxonomy" id="102285"/>
    <lineage>
        <taxon>Eukaryota</taxon>
        <taxon>Metazoa</taxon>
        <taxon>Spiralia</taxon>
        <taxon>Lophotrochozoa</taxon>
        <taxon>Platyhelminthes</taxon>
        <taxon>Cestoda</taxon>
        <taxon>Eucestoda</taxon>
        <taxon>Cyclophyllidea</taxon>
        <taxon>Hymenolepididae</taxon>
        <taxon>Rodentolepis</taxon>
    </lineage>
</organism>
<dbReference type="Pfam" id="PF00249">
    <property type="entry name" value="Myb_DNA-binding"/>
    <property type="match status" value="1"/>
</dbReference>
<protein>
    <submittedName>
        <fullName evidence="2">Myb-like domain-containing protein</fullName>
    </submittedName>
</protein>
<dbReference type="InterPro" id="IPR001005">
    <property type="entry name" value="SANT/Myb"/>
</dbReference>
<dbReference type="GO" id="GO:0030544">
    <property type="term" value="F:Hsp70 protein binding"/>
    <property type="evidence" value="ECO:0007669"/>
    <property type="project" value="InterPro"/>
</dbReference>
<dbReference type="PANTHER" id="PTHR43999:SF1">
    <property type="entry name" value="DNAJ HOMOLOG SUBFAMILY C MEMBER 2"/>
    <property type="match status" value="1"/>
</dbReference>
<dbReference type="SUPFAM" id="SSF46689">
    <property type="entry name" value="Homeodomain-like"/>
    <property type="match status" value="2"/>
</dbReference>
<name>A0A0R3TJ47_RODNA</name>
<accession>A0A0R3TJ47</accession>
<dbReference type="CDD" id="cd00167">
    <property type="entry name" value="SANT"/>
    <property type="match status" value="1"/>
</dbReference>
<dbReference type="GO" id="GO:0043022">
    <property type="term" value="F:ribosome binding"/>
    <property type="evidence" value="ECO:0007669"/>
    <property type="project" value="InterPro"/>
</dbReference>
<dbReference type="GO" id="GO:0006450">
    <property type="term" value="P:regulation of translational fidelity"/>
    <property type="evidence" value="ECO:0007669"/>
    <property type="project" value="InterPro"/>
</dbReference>
<dbReference type="InterPro" id="IPR009057">
    <property type="entry name" value="Homeodomain-like_sf"/>
</dbReference>
<proteinExistence type="predicted"/>
<dbReference type="Gene3D" id="1.10.10.60">
    <property type="entry name" value="Homeodomain-like"/>
    <property type="match status" value="2"/>
</dbReference>
<dbReference type="PANTHER" id="PTHR43999">
    <property type="entry name" value="DNAJ HOMOLOG SUBFAMILY C MEMBER 2"/>
    <property type="match status" value="1"/>
</dbReference>
<dbReference type="WBParaSite" id="HNAJ_0000708801-mRNA-1">
    <property type="protein sequence ID" value="HNAJ_0000708801-mRNA-1"/>
    <property type="gene ID" value="HNAJ_0000708801"/>
</dbReference>
<dbReference type="GO" id="GO:0005829">
    <property type="term" value="C:cytosol"/>
    <property type="evidence" value="ECO:0007669"/>
    <property type="project" value="TreeGrafter"/>
</dbReference>
<reference evidence="2" key="1">
    <citation type="submission" date="2017-02" db="UniProtKB">
        <authorList>
            <consortium name="WormBaseParasite"/>
        </authorList>
    </citation>
    <scope>IDENTIFICATION</scope>
</reference>
<feature type="domain" description="Myb-like" evidence="1">
    <location>
        <begin position="128"/>
        <end position="179"/>
    </location>
</feature>
<evidence type="ECO:0000313" key="2">
    <source>
        <dbReference type="WBParaSite" id="HNAJ_0000708801-mRNA-1"/>
    </source>
</evidence>